<dbReference type="InterPro" id="IPR032675">
    <property type="entry name" value="LRR_dom_sf"/>
</dbReference>
<keyword evidence="4" id="KW-0067">ATP-binding</keyword>
<dbReference type="InterPro" id="IPR041267">
    <property type="entry name" value="NLRP_HD2"/>
</dbReference>
<proteinExistence type="predicted"/>
<feature type="compositionally biased region" description="Basic and acidic residues" evidence="5">
    <location>
        <begin position="256"/>
        <end position="266"/>
    </location>
</feature>
<dbReference type="SMART" id="SM00368">
    <property type="entry name" value="LRR_RI"/>
    <property type="match status" value="4"/>
</dbReference>
<dbReference type="PROSITE" id="PS51450">
    <property type="entry name" value="LRR"/>
    <property type="match status" value="1"/>
</dbReference>
<dbReference type="Pfam" id="PF12799">
    <property type="entry name" value="LRR_4"/>
    <property type="match status" value="1"/>
</dbReference>
<dbReference type="GeneTree" id="ENSGT00940000166211"/>
<evidence type="ECO:0000313" key="7">
    <source>
        <dbReference type="Proteomes" id="UP000694380"/>
    </source>
</evidence>
<dbReference type="OrthoDB" id="120976at2759"/>
<dbReference type="InterPro" id="IPR008095">
    <property type="entry name" value="MHC_II_transact"/>
</dbReference>
<feature type="region of interest" description="Disordered" evidence="5">
    <location>
        <begin position="225"/>
        <end position="266"/>
    </location>
</feature>
<dbReference type="Pfam" id="PF13516">
    <property type="entry name" value="LRR_6"/>
    <property type="match status" value="1"/>
</dbReference>
<gene>
    <name evidence="6" type="primary">CIITA</name>
</gene>
<keyword evidence="1" id="KW-0433">Leucine-rich repeat</keyword>
<reference evidence="6" key="2">
    <citation type="submission" date="2025-09" db="UniProtKB">
        <authorList>
            <consortium name="Ensembl"/>
        </authorList>
    </citation>
    <scope>IDENTIFICATION</scope>
</reference>
<dbReference type="PANTHER" id="PTHR47189">
    <property type="entry name" value="MHC CLASS II TRANSACTIVATOR"/>
    <property type="match status" value="1"/>
</dbReference>
<dbReference type="GO" id="GO:0045348">
    <property type="term" value="P:positive regulation of MHC class II biosynthetic process"/>
    <property type="evidence" value="ECO:0007669"/>
    <property type="project" value="TreeGrafter"/>
</dbReference>
<accession>A0A8C3FG60</accession>
<dbReference type="GO" id="GO:0005524">
    <property type="term" value="F:ATP binding"/>
    <property type="evidence" value="ECO:0007669"/>
    <property type="project" value="UniProtKB-KW"/>
</dbReference>
<dbReference type="FunFam" id="3.40.50.300:FF:001028">
    <property type="entry name" value="Class II major histocompatibility complex transactivator"/>
    <property type="match status" value="1"/>
</dbReference>
<dbReference type="PANTHER" id="PTHR47189:SF1">
    <property type="entry name" value="MHC CLASS II TRANSACTIVATOR"/>
    <property type="match status" value="1"/>
</dbReference>
<dbReference type="Pfam" id="PF05729">
    <property type="entry name" value="NACHT"/>
    <property type="match status" value="1"/>
</dbReference>
<sequence length="1281" mass="144172">MNLFKEILPGVREILSSATTSDVHALLSCMLEKDVISKEYHQTLLQEKDREDLARKISLTLVEKWDLCLNTLVPLRCLKLYTKMPQDITDNESSLNRGIAASKRQTMDSAVLTENSFLDLLHSNIDPLHLYSLLDTRLSDEDEESELSTDPEIDTINHDQFSNLDVFYTMESNESVEESLFSNTGEAYSRIAGLAEYVLKDQQERQMEDIFGKLILDEMSNETTEGFTEMKKQKCQKRSFVSPAESYSDASKPKSRRTDAATRVKERVCTEGSRAVGDVRASCQKRVESPGSTVNGSFVAVPLNSSPANSTSLSHLHMQFSVTSIHPTGKNVVMPVSSGNSNPDCLLVGAKGIQVISSFAVLPQQIINLPVGNGASNIIIYPVSSSPTETLQISPVFPTTLAAQVDLAVQSILGPPDKNTSIGPFAYMPETAAVTDLTDEEEMSNEISQIPVVPSEQILKRPKPVEAFCTSLKDYFQDVCKFMAMDREVTLDHFYIDGALMQGQTETKSGKNVIKVMEKELVIYNLEEKEKAAIERSQIFQVLGGKELETKIIVVLGKAGMGKSILVQKICQDWSNGKFSQFEFVFWFECRRLSLPEKQYSLKDLLLELFVKPREGSDKVFEYILQNPNKVLLIFDGFEELQDHDGFTHYSDCQSYKELYSIRELFAGLFQKKILSGCTLLLTARPKDKFNQYLSKVDKIIEMIGFSPQQVELYIARYFEGLPYSDDAVKLITDCQYLFSHCYSPVMCRFICFLCEMMFEMGDKDLPPTLTSLFVKYLQQKLTPTQTDATAVGNQQHITRLAQLAWCLGEKNQNALKSSLFPSKEVKEFALKYGLVLPFTFPKHSGNGEEEFGSAFSDFVIQNFLSALHLLLAEDIKDKSLTKYLSLPARKKKPHNWLDLVPRFLPGLLYLQHDPYLCSLSDEHVMKIITKKQKTLLKYIKKIQISDLYPEKLLELLHCVYETQDSYLLQHVALRLKAELSFLGTLLTPPDVYVLHFILKRSPKEFSLDLRNSGINLQGLKHLVGLKNVTSFRASLSDTVRLWESLEQTKEYELLKISVEKFDIDPFKAETMKDIRDLSDLVRIQEKMVHCMEEAFGCNINEIPAIKNLRKLEFALGPACGLQGFLKLVEILAAFPSLQHLDLDALSENEIGDVGTKSLCEVLSALTSLETLNLSQNKITDLGAEQLATALPSLSSLKTLSLYNNYICDAGAENIAKILPAMASLRVLHVQCNKITDAGAQKLTDSLRKCPHIKSVAMWNPTIPYGVLEHLQQLDSRISLL</sequence>
<evidence type="ECO:0000256" key="1">
    <source>
        <dbReference type="ARBA" id="ARBA00022614"/>
    </source>
</evidence>
<evidence type="ECO:0000256" key="2">
    <source>
        <dbReference type="ARBA" id="ARBA00022737"/>
    </source>
</evidence>
<name>A0A8C3FG60_CHRPI</name>
<organism evidence="6 7">
    <name type="scientific">Chrysemys picta bellii</name>
    <name type="common">Western painted turtle</name>
    <name type="synonym">Emys bellii</name>
    <dbReference type="NCBI Taxonomy" id="8478"/>
    <lineage>
        <taxon>Eukaryota</taxon>
        <taxon>Metazoa</taxon>
        <taxon>Chordata</taxon>
        <taxon>Craniata</taxon>
        <taxon>Vertebrata</taxon>
        <taxon>Euteleostomi</taxon>
        <taxon>Archelosauria</taxon>
        <taxon>Testudinata</taxon>
        <taxon>Testudines</taxon>
        <taxon>Cryptodira</taxon>
        <taxon>Durocryptodira</taxon>
        <taxon>Testudinoidea</taxon>
        <taxon>Emydidae</taxon>
        <taxon>Chrysemys</taxon>
    </lineage>
</organism>
<dbReference type="GO" id="GO:0045944">
    <property type="term" value="P:positive regulation of transcription by RNA polymerase II"/>
    <property type="evidence" value="ECO:0007669"/>
    <property type="project" value="TreeGrafter"/>
</dbReference>
<dbReference type="PRINTS" id="PR01719">
    <property type="entry name" value="MHCIIACTVATR"/>
</dbReference>
<evidence type="ECO:0000313" key="6">
    <source>
        <dbReference type="Ensembl" id="ENSCPBP00000008273.1"/>
    </source>
</evidence>
<keyword evidence="2" id="KW-0677">Repeat</keyword>
<protein>
    <submittedName>
        <fullName evidence="6">Class II major histocompatibility complex transactivator</fullName>
    </submittedName>
</protein>
<dbReference type="InterPro" id="IPR027417">
    <property type="entry name" value="P-loop_NTPase"/>
</dbReference>
<dbReference type="Gene3D" id="3.80.10.10">
    <property type="entry name" value="Ribonuclease Inhibitor"/>
    <property type="match status" value="2"/>
</dbReference>
<dbReference type="PROSITE" id="PS50837">
    <property type="entry name" value="NACHT"/>
    <property type="match status" value="1"/>
</dbReference>
<keyword evidence="7" id="KW-1185">Reference proteome</keyword>
<dbReference type="Pfam" id="PF17776">
    <property type="entry name" value="NLRC4_HD2"/>
    <property type="match status" value="1"/>
</dbReference>
<dbReference type="Gene3D" id="3.40.50.300">
    <property type="entry name" value="P-loop containing nucleotide triphosphate hydrolases"/>
    <property type="match status" value="1"/>
</dbReference>
<evidence type="ECO:0000256" key="5">
    <source>
        <dbReference type="SAM" id="MobiDB-lite"/>
    </source>
</evidence>
<dbReference type="SUPFAM" id="SSF52047">
    <property type="entry name" value="RNI-like"/>
    <property type="match status" value="1"/>
</dbReference>
<keyword evidence="3" id="KW-0547">Nucleotide-binding</keyword>
<dbReference type="InterPro" id="IPR007111">
    <property type="entry name" value="NACHT_NTPase"/>
</dbReference>
<evidence type="ECO:0000256" key="3">
    <source>
        <dbReference type="ARBA" id="ARBA00022741"/>
    </source>
</evidence>
<dbReference type="GO" id="GO:0045345">
    <property type="term" value="P:positive regulation of MHC class I biosynthetic process"/>
    <property type="evidence" value="ECO:0007669"/>
    <property type="project" value="TreeGrafter"/>
</dbReference>
<dbReference type="InterPro" id="IPR025875">
    <property type="entry name" value="Leu-rich_rpt_4"/>
</dbReference>
<dbReference type="Proteomes" id="UP000694380">
    <property type="component" value="Unplaced"/>
</dbReference>
<dbReference type="Ensembl" id="ENSCPBT00000009955.1">
    <property type="protein sequence ID" value="ENSCPBP00000008273.1"/>
    <property type="gene ID" value="ENSCPBG00000006474.1"/>
</dbReference>
<dbReference type="SUPFAM" id="SSF52540">
    <property type="entry name" value="P-loop containing nucleoside triphosphate hydrolases"/>
    <property type="match status" value="1"/>
</dbReference>
<reference evidence="6" key="1">
    <citation type="submission" date="2025-08" db="UniProtKB">
        <authorList>
            <consortium name="Ensembl"/>
        </authorList>
    </citation>
    <scope>IDENTIFICATION</scope>
</reference>
<evidence type="ECO:0000256" key="4">
    <source>
        <dbReference type="ARBA" id="ARBA00022840"/>
    </source>
</evidence>
<dbReference type="InterPro" id="IPR001611">
    <property type="entry name" value="Leu-rich_rpt"/>
</dbReference>